<dbReference type="Gene3D" id="2.40.50.140">
    <property type="entry name" value="Nucleic acid-binding proteins"/>
    <property type="match status" value="1"/>
</dbReference>
<evidence type="ECO:0000313" key="8">
    <source>
        <dbReference type="EMBL" id="VUD69928.1"/>
    </source>
</evidence>
<dbReference type="GO" id="GO:0051539">
    <property type="term" value="F:4 iron, 4 sulfur cluster binding"/>
    <property type="evidence" value="ECO:0007669"/>
    <property type="project" value="UniProtKB-KW"/>
</dbReference>
<keyword evidence="1" id="KW-0408">Iron</keyword>
<dbReference type="InterPro" id="IPR030390">
    <property type="entry name" value="MeTrfase_TrmA_AS"/>
</dbReference>
<dbReference type="Gene3D" id="3.40.50.150">
    <property type="entry name" value="Vaccinia Virus protein VP39"/>
    <property type="match status" value="1"/>
</dbReference>
<feature type="binding site" evidence="6">
    <location>
        <position position="242"/>
    </location>
    <ligand>
        <name>S-adenosyl-L-methionine</name>
        <dbReference type="ChEBI" id="CHEBI:59789"/>
    </ligand>
</feature>
<evidence type="ECO:0000256" key="4">
    <source>
        <dbReference type="ARBA" id="ARBA00022691"/>
    </source>
</evidence>
<dbReference type="PANTHER" id="PTHR11061">
    <property type="entry name" value="RNA M5U METHYLTRANSFERASE"/>
    <property type="match status" value="1"/>
</dbReference>
<dbReference type="Gene3D" id="2.40.50.1070">
    <property type="match status" value="1"/>
</dbReference>
<feature type="binding site" evidence="6">
    <location>
        <position position="338"/>
    </location>
    <ligand>
        <name>S-adenosyl-L-methionine</name>
        <dbReference type="ChEBI" id="CHEBI:59789"/>
    </ligand>
</feature>
<dbReference type="GO" id="GO:0070475">
    <property type="term" value="P:rRNA base methylation"/>
    <property type="evidence" value="ECO:0007669"/>
    <property type="project" value="TreeGrafter"/>
</dbReference>
<dbReference type="PANTHER" id="PTHR11061:SF49">
    <property type="entry name" value="23S RRNA (URACIL(1939)-C(5))-METHYLTRANSFERASE RLMD"/>
    <property type="match status" value="1"/>
</dbReference>
<dbReference type="EC" id="2.1.1.190" evidence="8"/>
<protein>
    <submittedName>
        <fullName evidence="8">23S rRNA (Uracil(1939)-C(5))-methyltransferase RlmD</fullName>
        <ecNumber evidence="8">2.1.1.190</ecNumber>
    </submittedName>
</protein>
<keyword evidence="1" id="KW-0479">Metal-binding</keyword>
<keyword evidence="9" id="KW-1185">Reference proteome</keyword>
<sequence>MSETVTIVRLGARGDGIAADGTPVAGALPGERVAITRAEGRGVLDAVLDPSPDRIEPFCPYFGRCGGCATQHLAPEPYAAWMQGLLAQALSQAGLAIQPEPMVDGHGEGRRRFTLHVRNRDGQAEAGLMAARSHDLVAIDHCPITVPALHSAPALAAALSAPLGHGRKPLDVLVTATESGLDVDIRGHGPVEAGVRAALVRLAEAHGLARLSLHGDVVVERTMPALRSGAAQLFPPPGGFLQATAAGEAALTALVLAALPKKAKRVADLFAGSGPFSLAIAQHMDVHAVEGDAAALTGLDRAMRTATGLRRVTQERRDLFRRPLLAHDLKGFDAVVLDPPRAGAEAQARQLAESQVPVVVGVACDTGTFARDAAILAAGGYRLERVTPVDQFRYSGHLEMVGVFTKAPARRAGLRRPR</sequence>
<feature type="binding site" evidence="6">
    <location>
        <position position="270"/>
    </location>
    <ligand>
        <name>S-adenosyl-L-methionine</name>
        <dbReference type="ChEBI" id="CHEBI:59789"/>
    </ligand>
</feature>
<evidence type="ECO:0000256" key="6">
    <source>
        <dbReference type="PROSITE-ProRule" id="PRU01024"/>
    </source>
</evidence>
<reference evidence="8 9" key="1">
    <citation type="submission" date="2019-06" db="EMBL/GenBank/DDBJ databases">
        <authorList>
            <person name="Rodrigo-Torres L."/>
            <person name="Arahal R. D."/>
            <person name="Lucena T."/>
        </authorList>
    </citation>
    <scope>NUCLEOTIDE SEQUENCE [LARGE SCALE GENOMIC DNA]</scope>
    <source>
        <strain evidence="8 9">SB0023/3</strain>
    </source>
</reference>
<proteinExistence type="inferred from homology"/>
<evidence type="ECO:0000256" key="1">
    <source>
        <dbReference type="ARBA" id="ARBA00022485"/>
    </source>
</evidence>
<evidence type="ECO:0000256" key="7">
    <source>
        <dbReference type="PROSITE-ProRule" id="PRU10015"/>
    </source>
</evidence>
<evidence type="ECO:0000256" key="3">
    <source>
        <dbReference type="ARBA" id="ARBA00022679"/>
    </source>
</evidence>
<dbReference type="Pfam" id="PF05958">
    <property type="entry name" value="tRNA_U5-meth_tr"/>
    <property type="match status" value="1"/>
</dbReference>
<dbReference type="InterPro" id="IPR010280">
    <property type="entry name" value="U5_MeTrfase_fam"/>
</dbReference>
<dbReference type="EMBL" id="CABFPH010000003">
    <property type="protein sequence ID" value="VUD69928.1"/>
    <property type="molecule type" value="Genomic_DNA"/>
</dbReference>
<keyword evidence="3 6" id="KW-0808">Transferase</keyword>
<dbReference type="InterPro" id="IPR012340">
    <property type="entry name" value="NA-bd_OB-fold"/>
</dbReference>
<organism evidence="8 9">
    <name type="scientific">Methylobacterium symbioticum</name>
    <dbReference type="NCBI Taxonomy" id="2584084"/>
    <lineage>
        <taxon>Bacteria</taxon>
        <taxon>Pseudomonadati</taxon>
        <taxon>Pseudomonadota</taxon>
        <taxon>Alphaproteobacteria</taxon>
        <taxon>Hyphomicrobiales</taxon>
        <taxon>Methylobacteriaceae</taxon>
        <taxon>Methylobacterium</taxon>
    </lineage>
</organism>
<keyword evidence="4 6" id="KW-0949">S-adenosyl-L-methionine</keyword>
<keyword evidence="1" id="KW-0004">4Fe-4S</keyword>
<evidence type="ECO:0000256" key="2">
    <source>
        <dbReference type="ARBA" id="ARBA00022603"/>
    </source>
</evidence>
<dbReference type="PROSITE" id="PS51687">
    <property type="entry name" value="SAM_MT_RNA_M5U"/>
    <property type="match status" value="1"/>
</dbReference>
<dbReference type="GO" id="GO:0070041">
    <property type="term" value="F:rRNA (uridine-C5-)-methyltransferase activity"/>
    <property type="evidence" value="ECO:0007669"/>
    <property type="project" value="TreeGrafter"/>
</dbReference>
<dbReference type="AlphaFoldDB" id="A0A509E719"/>
<dbReference type="PROSITE" id="PS01230">
    <property type="entry name" value="TRMA_1"/>
    <property type="match status" value="1"/>
</dbReference>
<dbReference type="InterPro" id="IPR029063">
    <property type="entry name" value="SAM-dependent_MTases_sf"/>
</dbReference>
<evidence type="ECO:0000313" key="9">
    <source>
        <dbReference type="Proteomes" id="UP000410984"/>
    </source>
</evidence>
<comment type="similarity">
    <text evidence="6">Belongs to the class I-like SAM-binding methyltransferase superfamily. RNA M5U methyltransferase family.</text>
</comment>
<gene>
    <name evidence="8" type="primary">rlmD</name>
    <name evidence="8" type="ORF">MET9862_00488</name>
</gene>
<keyword evidence="5" id="KW-0411">Iron-sulfur</keyword>
<dbReference type="SUPFAM" id="SSF53335">
    <property type="entry name" value="S-adenosyl-L-methionine-dependent methyltransferases"/>
    <property type="match status" value="1"/>
</dbReference>
<dbReference type="Proteomes" id="UP000410984">
    <property type="component" value="Unassembled WGS sequence"/>
</dbReference>
<feature type="active site" description="Nucleophile" evidence="6">
    <location>
        <position position="364"/>
    </location>
</feature>
<feature type="active site" evidence="7">
    <location>
        <position position="364"/>
    </location>
</feature>
<keyword evidence="2 6" id="KW-0489">Methyltransferase</keyword>
<dbReference type="CDD" id="cd02440">
    <property type="entry name" value="AdoMet_MTases"/>
    <property type="match status" value="1"/>
</dbReference>
<evidence type="ECO:0000256" key="5">
    <source>
        <dbReference type="ARBA" id="ARBA00023014"/>
    </source>
</evidence>
<accession>A0A509E719</accession>
<dbReference type="RefSeq" id="WP_142581517.1">
    <property type="nucleotide sequence ID" value="NZ_CABFPH010000003.1"/>
</dbReference>
<name>A0A509E719_9HYPH</name>
<feature type="binding site" evidence="6">
    <location>
        <position position="290"/>
    </location>
    <ligand>
        <name>S-adenosyl-L-methionine</name>
        <dbReference type="ChEBI" id="CHEBI:59789"/>
    </ligand>
</feature>
<dbReference type="OrthoDB" id="9804590at2"/>